<dbReference type="InterPro" id="IPR036393">
    <property type="entry name" value="AceGlu_kinase-like_sf"/>
</dbReference>
<gene>
    <name evidence="2" type="ORF">VQ02_13400</name>
</gene>
<dbReference type="PATRIC" id="fig|298794.3.peg.7438"/>
<keyword evidence="2" id="KW-0418">Kinase</keyword>
<dbReference type="Pfam" id="PF00696">
    <property type="entry name" value="AA_kinase"/>
    <property type="match status" value="1"/>
</dbReference>
<organism evidence="2 3">
    <name type="scientific">Methylobacterium variabile</name>
    <dbReference type="NCBI Taxonomy" id="298794"/>
    <lineage>
        <taxon>Bacteria</taxon>
        <taxon>Pseudomonadati</taxon>
        <taxon>Pseudomonadota</taxon>
        <taxon>Alphaproteobacteria</taxon>
        <taxon>Hyphomicrobiales</taxon>
        <taxon>Methylobacteriaceae</taxon>
        <taxon>Methylobacterium</taxon>
    </lineage>
</organism>
<dbReference type="GO" id="GO:0016301">
    <property type="term" value="F:kinase activity"/>
    <property type="evidence" value="ECO:0007669"/>
    <property type="project" value="UniProtKB-KW"/>
</dbReference>
<proteinExistence type="predicted"/>
<keyword evidence="2" id="KW-0808">Transferase</keyword>
<dbReference type="EMBL" id="LABY01000084">
    <property type="protein sequence ID" value="KMO37421.1"/>
    <property type="molecule type" value="Genomic_DNA"/>
</dbReference>
<protein>
    <submittedName>
        <fullName evidence="2">Uridylate kinase</fullName>
    </submittedName>
</protein>
<dbReference type="Gene3D" id="3.40.1160.10">
    <property type="entry name" value="Acetylglutamate kinase-like"/>
    <property type="match status" value="1"/>
</dbReference>
<sequence length="205" mass="20265">MRDGTSVVKVGGSLVAEGGRLRRLLGGLADGAEGPVVIVPGGGALAEAVRTTQAALGFPDPLAHRLALGAMAGMARIFAALEPRLAVTGDPAASLAAGGVPVWDPSALEAGHPEIPESWDVTSDSLALWLATRLAATACLLVKAVDPAPGAGPAELARSGLVDAAFPAFAARFPGRIVLRGPGGDRPCCSAPAAACTAPAAERAA</sequence>
<dbReference type="OrthoDB" id="6683219at2"/>
<evidence type="ECO:0000313" key="2">
    <source>
        <dbReference type="EMBL" id="KMO37421.1"/>
    </source>
</evidence>
<evidence type="ECO:0000313" key="3">
    <source>
        <dbReference type="Proteomes" id="UP000035955"/>
    </source>
</evidence>
<evidence type="ECO:0000259" key="1">
    <source>
        <dbReference type="Pfam" id="PF00696"/>
    </source>
</evidence>
<dbReference type="AlphaFoldDB" id="A0A0J6VEC2"/>
<dbReference type="SUPFAM" id="SSF53633">
    <property type="entry name" value="Carbamate kinase-like"/>
    <property type="match status" value="1"/>
</dbReference>
<dbReference type="InterPro" id="IPR001048">
    <property type="entry name" value="Asp/Glu/Uridylate_kinase"/>
</dbReference>
<dbReference type="RefSeq" id="WP_048444695.1">
    <property type="nucleotide sequence ID" value="NZ_LABY01000084.1"/>
</dbReference>
<reference evidence="2 3" key="1">
    <citation type="submission" date="2015-03" db="EMBL/GenBank/DDBJ databases">
        <title>Genome sequencing of Methylobacterium variabile DSM 16961.</title>
        <authorList>
            <person name="Chaudhry V."/>
            <person name="Patil P.B."/>
        </authorList>
    </citation>
    <scope>NUCLEOTIDE SEQUENCE [LARGE SCALE GENOMIC DNA]</scope>
    <source>
        <strain evidence="2 3">DSM 16961</strain>
    </source>
</reference>
<accession>A0A0J6VEC2</accession>
<feature type="domain" description="Aspartate/glutamate/uridylate kinase" evidence="1">
    <location>
        <begin position="6"/>
        <end position="146"/>
    </location>
</feature>
<comment type="caution">
    <text evidence="2">The sequence shown here is derived from an EMBL/GenBank/DDBJ whole genome shotgun (WGS) entry which is preliminary data.</text>
</comment>
<keyword evidence="3" id="KW-1185">Reference proteome</keyword>
<dbReference type="Proteomes" id="UP000035955">
    <property type="component" value="Unassembled WGS sequence"/>
</dbReference>
<name>A0A0J6VEC2_9HYPH</name>